<dbReference type="Proteomes" id="UP000766486">
    <property type="component" value="Unassembled WGS sequence"/>
</dbReference>
<evidence type="ECO:0000313" key="3">
    <source>
        <dbReference type="EMBL" id="VUC31961.1"/>
    </source>
</evidence>
<evidence type="ECO:0000259" key="2">
    <source>
        <dbReference type="SMART" id="SM00974"/>
    </source>
</evidence>
<dbReference type="SMART" id="SM00974">
    <property type="entry name" value="T5orf172"/>
    <property type="match status" value="1"/>
</dbReference>
<reference evidence="3 4" key="1">
    <citation type="submission" date="2019-06" db="EMBL/GenBank/DDBJ databases">
        <authorList>
            <person name="Broberg M."/>
        </authorList>
    </citation>
    <scope>NUCLEOTIDE SEQUENCE [LARGE SCALE GENOMIC DNA]</scope>
</reference>
<comment type="caution">
    <text evidence="3">The sequence shown here is derived from an EMBL/GenBank/DDBJ whole genome shotgun (WGS) entry which is preliminary data.</text>
</comment>
<dbReference type="PANTHER" id="PTHR28094:SF1">
    <property type="entry name" value="MEIOTICALLY UP-REGULATED GENE 113 PROTEIN"/>
    <property type="match status" value="1"/>
</dbReference>
<feature type="region of interest" description="Disordered" evidence="1">
    <location>
        <begin position="173"/>
        <end position="229"/>
    </location>
</feature>
<dbReference type="Pfam" id="PF10544">
    <property type="entry name" value="T5orf172"/>
    <property type="match status" value="1"/>
</dbReference>
<feature type="region of interest" description="Disordered" evidence="1">
    <location>
        <begin position="467"/>
        <end position="705"/>
    </location>
</feature>
<feature type="region of interest" description="Disordered" evidence="1">
    <location>
        <begin position="771"/>
        <end position="795"/>
    </location>
</feature>
<accession>A0ABY6UL13</accession>
<name>A0ABY6UL13_BIOOC</name>
<sequence>MAFSPGVSFFVTFLELDPRKQRQCIFYTLKGKRCSWDCQQVDNDRARELYDQINRTPYTELSNLELLEDYARYNCCGPKPKGARHQNRIEDIDLLTPLAQRWLEEIQERRLADKVIAKDSTPATQDAQVTTASGPTIAPFVSFLTTKDPPELSSIIEAQKSISTAAEFVAGLPTNVQSSDDSPKYSEHKSSLEETEPRYDLRRRNDFEDKDKSIASSSPRTPRTRAPLSTFRSHVEEPDENVMSKILSPLVKEDFKKGSLYIFTRVSSPGYVKIGWTSRKVESRLESWSRCGYEPNLVCSVQDIPYAQRAETLIHYELVAEWRAERRCRGCGKSHREWFEINKERATRVVTDWAFFMISATIYDASGEIKTNWRDAIKKMGKMNEPITATKLLTHYSASIVARNEFGALFEKDSVPEAEVAQREAPASLERDLDAFETASLEQSLPILNDRFQDGVDLELPLSSRVEPQISEVLPPSPPGRLRTPEPHLEPSSGNQAERKFLGDEDQSELSQSSSEFQFGTGFNFSFTTPPATKPPSNLLTPTPTPSPQRTAEGSFGSSSKSRDGSLLLEQQGQKAFGQTMGKPQSQNKLDFALNNPAEQHPTLRTDDRAVFSFQPPIEDRTLSGAETKFDFSPKTPPEKPWNLSKDQDSNQNFNFSFRPPSQQQQIHITPDERKDSNSRSLIEDQQDLGSDGKSRFSFNRPSIKQPPLTNVGKFEFSFKSPVTQPLLTADTTSDLSPETELDEQTSLSTNQNPDLASKFVFGKQFTLRTRPFLPNTPPRSADFQPLEEPSKSELSRVPRTFPLAGQLITPTKFPAIEGVSKEKPIGQSASSRSVPEMIPLPPVTYLEYILLNHEP</sequence>
<organism evidence="3 4">
    <name type="scientific">Bionectria ochroleuca</name>
    <name type="common">Gliocladium roseum</name>
    <dbReference type="NCBI Taxonomy" id="29856"/>
    <lineage>
        <taxon>Eukaryota</taxon>
        <taxon>Fungi</taxon>
        <taxon>Dikarya</taxon>
        <taxon>Ascomycota</taxon>
        <taxon>Pezizomycotina</taxon>
        <taxon>Sordariomycetes</taxon>
        <taxon>Hypocreomycetidae</taxon>
        <taxon>Hypocreales</taxon>
        <taxon>Bionectriaceae</taxon>
        <taxon>Clonostachys</taxon>
    </lineage>
</organism>
<feature type="domain" description="Bacteriophage T5 Orf172 DNA-binding" evidence="2">
    <location>
        <begin position="266"/>
        <end position="353"/>
    </location>
</feature>
<feature type="compositionally biased region" description="Polar residues" evidence="1">
    <location>
        <begin position="745"/>
        <end position="754"/>
    </location>
</feature>
<feature type="compositionally biased region" description="Polar residues" evidence="1">
    <location>
        <begin position="650"/>
        <end position="668"/>
    </location>
</feature>
<protein>
    <recommendedName>
        <fullName evidence="2">Bacteriophage T5 Orf172 DNA-binding domain-containing protein</fullName>
    </recommendedName>
</protein>
<dbReference type="InterPro" id="IPR053006">
    <property type="entry name" value="Meiosis_regulatory"/>
</dbReference>
<proteinExistence type="predicted"/>
<gene>
    <name evidence="3" type="ORF">CLO192961_LOCUS315815</name>
</gene>
<feature type="compositionally biased region" description="Polar residues" evidence="1">
    <location>
        <begin position="521"/>
        <end position="531"/>
    </location>
</feature>
<feature type="compositionally biased region" description="Basic and acidic residues" evidence="1">
    <location>
        <begin position="618"/>
        <end position="632"/>
    </location>
</feature>
<evidence type="ECO:0000313" key="4">
    <source>
        <dbReference type="Proteomes" id="UP000766486"/>
    </source>
</evidence>
<feature type="compositionally biased region" description="Basic and acidic residues" evidence="1">
    <location>
        <begin position="181"/>
        <end position="213"/>
    </location>
</feature>
<evidence type="ECO:0000256" key="1">
    <source>
        <dbReference type="SAM" id="MobiDB-lite"/>
    </source>
</evidence>
<feature type="region of interest" description="Disordered" evidence="1">
    <location>
        <begin position="729"/>
        <end position="754"/>
    </location>
</feature>
<dbReference type="EMBL" id="CABFNS010000837">
    <property type="protein sequence ID" value="VUC31961.1"/>
    <property type="molecule type" value="Genomic_DNA"/>
</dbReference>
<keyword evidence="4" id="KW-1185">Reference proteome</keyword>
<feature type="compositionally biased region" description="Low complexity" evidence="1">
    <location>
        <begin position="509"/>
        <end position="519"/>
    </location>
</feature>
<dbReference type="InterPro" id="IPR018306">
    <property type="entry name" value="Phage_T5_Orf172_DNA-bd"/>
</dbReference>
<dbReference type="PANTHER" id="PTHR28094">
    <property type="entry name" value="MEIOTICALLY UP-REGULATED GENE 113 PROTEIN"/>
    <property type="match status" value="1"/>
</dbReference>
<feature type="compositionally biased region" description="Low complexity" evidence="1">
    <location>
        <begin position="554"/>
        <end position="569"/>
    </location>
</feature>